<feature type="transmembrane region" description="Helical" evidence="2">
    <location>
        <begin position="533"/>
        <end position="556"/>
    </location>
</feature>
<dbReference type="FunFam" id="3.40.50.150:FF:000288">
    <property type="entry name" value="Spermine/spermidine synthase, putative"/>
    <property type="match status" value="1"/>
</dbReference>
<dbReference type="EMBL" id="QGMF01000411">
    <property type="protein sequence ID" value="TVY16102.1"/>
    <property type="molecule type" value="Genomic_DNA"/>
</dbReference>
<feature type="compositionally biased region" description="Polar residues" evidence="1">
    <location>
        <begin position="1"/>
        <end position="11"/>
    </location>
</feature>
<keyword evidence="2" id="KW-0472">Membrane</keyword>
<sequence>MANPTLQTTYEPTGPCSSSSSTFTLSFNLPDSRPASPSSSIISESSQTTMSSYTSNSKPSLARQSTADAAERDYFHENPAPAALEEHTAQAKAFVDLHAAAGRRVVLVTSGGTTVPLERQTVRFIDNFSAGTRGATSAEYFLEAGYAVIFLHRQFSLLPYSRHYSHTTNCFLDFLHESPDGSIVANEEYQERMQKVLRQYNAAKKKSLLLTLPFTTINDYLFVLRSISQLMRTLGPSGLLYLAAAVSDFFVPPERMVEHKIQSTNATDVQKEARDAPSKEEEEELFDNFDSSPAVPRSKRLIVDLDPVPKFLKNLVDGWAPEGMIVSFKLETDPKILVHKAQYSLERYQHHLVIGNLLSTRKWEVVFVAPGQKDTWIRVPRSRRKRPISGMENTVGASAGEIDEKPLDPKDLPEGDPEMEIEGLIIPAVEKMHTSHIKNAENFEKELKVLAAKAQEETWTKWVLQQAWILIQSAVLLTLAAAYSNVSLLTLSPVYGSIPSSIWHSKGVMTACFLGWSGNLFMRRQLPVKPVQLLPLIAAYIPVMQFFLFPISGFMGAVYGPIIIESLTFLPLLLLSVSCTATILENLELNPGRVQWLSDAMPGICSYAFYRTMEYFTSHWTLRVIGKDLLHSRLGLQCQLAVLYSIFAPSKLLLYALPALLHTSIFNYHVPYPYTTSSLNSTMSKSGWSLIDRHESLTGYISVFESDKQGFRVLRCDHSLLGGQWLAARATHGLPEPIYGVFVMLEAVRLMDVPERVPDSEATALVIGLGIGTTPAALMAHGIKTTIVEIDPVVHEYATKYFALPADHTAVIADAVSYADAVARSGEQYDYVVHDVFTGGAEPVELFTLEFIQDLRSILKPSGNYAGDLLLPSARIIVQTIRTIFPTCRVFRESEPSPERIAADGRDFTNMVIFCTSAADTVTFRTPREADFLHSGARKMFLMPQHEVDERVFTEVKADGGILSRNDTERFRNWQQKSALGHWAVMRTVLPDMVWENW</sequence>
<dbReference type="OrthoDB" id="2016285at2759"/>
<feature type="compositionally biased region" description="Low complexity" evidence="1">
    <location>
        <begin position="17"/>
        <end position="57"/>
    </location>
</feature>
<feature type="transmembrane region" description="Helical" evidence="2">
    <location>
        <begin position="562"/>
        <end position="584"/>
    </location>
</feature>
<protein>
    <submittedName>
        <fullName evidence="3">Phosphopantothenate--cysteine ligase CAB2</fullName>
    </submittedName>
</protein>
<feature type="region of interest" description="Disordered" evidence="1">
    <location>
        <begin position="388"/>
        <end position="408"/>
    </location>
</feature>
<dbReference type="NCBIfam" id="NF037959">
    <property type="entry name" value="MFS_SpdSyn"/>
    <property type="match status" value="1"/>
</dbReference>
<evidence type="ECO:0000313" key="3">
    <source>
        <dbReference type="EMBL" id="TVY16102.1"/>
    </source>
</evidence>
<evidence type="ECO:0000256" key="2">
    <source>
        <dbReference type="SAM" id="Phobius"/>
    </source>
</evidence>
<dbReference type="SUPFAM" id="SSF53335">
    <property type="entry name" value="S-adenosyl-L-methionine-dependent methyltransferases"/>
    <property type="match status" value="1"/>
</dbReference>
<keyword evidence="4" id="KW-1185">Reference proteome</keyword>
<evidence type="ECO:0000313" key="4">
    <source>
        <dbReference type="Proteomes" id="UP000469559"/>
    </source>
</evidence>
<dbReference type="PANTHER" id="PTHR12290">
    <property type="entry name" value="CORNICHON-RELATED"/>
    <property type="match status" value="1"/>
</dbReference>
<keyword evidence="2" id="KW-1133">Transmembrane helix</keyword>
<proteinExistence type="predicted"/>
<dbReference type="Gene3D" id="3.40.50.150">
    <property type="entry name" value="Vaccinia Virus protein VP39"/>
    <property type="match status" value="1"/>
</dbReference>
<dbReference type="Gene3D" id="3.40.50.10300">
    <property type="entry name" value="CoaB-like"/>
    <property type="match status" value="1"/>
</dbReference>
<dbReference type="SUPFAM" id="SSF102645">
    <property type="entry name" value="CoaB-like"/>
    <property type="match status" value="1"/>
</dbReference>
<name>A0A8T9BCY4_9HELO</name>
<reference evidence="3 4" key="1">
    <citation type="submission" date="2018-05" db="EMBL/GenBank/DDBJ databases">
        <title>Whole genome sequencing for identification of molecular markers to develop diagnostic detection tools for the regulated plant pathogen Lachnellula willkommii.</title>
        <authorList>
            <person name="Giroux E."/>
            <person name="Bilodeau G."/>
        </authorList>
    </citation>
    <scope>NUCLEOTIDE SEQUENCE [LARGE SCALE GENOMIC DNA]</scope>
    <source>
        <strain evidence="3 4">CBS 203.66</strain>
    </source>
</reference>
<feature type="region of interest" description="Disordered" evidence="1">
    <location>
        <begin position="1"/>
        <end position="68"/>
    </location>
</feature>
<dbReference type="GO" id="GO:0016874">
    <property type="term" value="F:ligase activity"/>
    <property type="evidence" value="ECO:0007669"/>
    <property type="project" value="UniProtKB-KW"/>
</dbReference>
<dbReference type="GO" id="GO:0015937">
    <property type="term" value="P:coenzyme A biosynthetic process"/>
    <property type="evidence" value="ECO:0007669"/>
    <property type="project" value="UniProtKB-ARBA"/>
</dbReference>
<dbReference type="InterPro" id="IPR035929">
    <property type="entry name" value="CoaB-like_sf"/>
</dbReference>
<feature type="compositionally biased region" description="Polar residues" evidence="1">
    <location>
        <begin position="58"/>
        <end position="67"/>
    </location>
</feature>
<accession>A0A8T9BCY4</accession>
<keyword evidence="2" id="KW-0812">Transmembrane</keyword>
<dbReference type="AlphaFoldDB" id="A0A8T9BCY4"/>
<keyword evidence="3" id="KW-0436">Ligase</keyword>
<dbReference type="Proteomes" id="UP000469559">
    <property type="component" value="Unassembled WGS sequence"/>
</dbReference>
<organism evidence="3 4">
    <name type="scientific">Lachnellula arida</name>
    <dbReference type="NCBI Taxonomy" id="1316785"/>
    <lineage>
        <taxon>Eukaryota</taxon>
        <taxon>Fungi</taxon>
        <taxon>Dikarya</taxon>
        <taxon>Ascomycota</taxon>
        <taxon>Pezizomycotina</taxon>
        <taxon>Leotiomycetes</taxon>
        <taxon>Helotiales</taxon>
        <taxon>Lachnaceae</taxon>
        <taxon>Lachnellula</taxon>
    </lineage>
</organism>
<dbReference type="InterPro" id="IPR029063">
    <property type="entry name" value="SAM-dependent_MTases_sf"/>
</dbReference>
<evidence type="ECO:0000256" key="1">
    <source>
        <dbReference type="SAM" id="MobiDB-lite"/>
    </source>
</evidence>
<dbReference type="Pfam" id="PF01564">
    <property type="entry name" value="Spermine_synth"/>
    <property type="match status" value="1"/>
</dbReference>
<comment type="caution">
    <text evidence="3">The sequence shown here is derived from an EMBL/GenBank/DDBJ whole genome shotgun (WGS) entry which is preliminary data.</text>
</comment>
<gene>
    <name evidence="3" type="primary">CAB2</name>
    <name evidence="3" type="ORF">LARI1_G006031</name>
</gene>